<accession>A0A067TPK3</accession>
<evidence type="ECO:0000256" key="1">
    <source>
        <dbReference type="SAM" id="Phobius"/>
    </source>
</evidence>
<dbReference type="HOGENOM" id="CLU_3014299_0_0_1"/>
<dbReference type="EMBL" id="KL142371">
    <property type="protein sequence ID" value="KDR80883.1"/>
    <property type="molecule type" value="Genomic_DNA"/>
</dbReference>
<keyword evidence="1" id="KW-0812">Transmembrane</keyword>
<keyword evidence="1" id="KW-0472">Membrane</keyword>
<keyword evidence="3" id="KW-1185">Reference proteome</keyword>
<proteinExistence type="predicted"/>
<feature type="transmembrane region" description="Helical" evidence="1">
    <location>
        <begin position="25"/>
        <end position="47"/>
    </location>
</feature>
<evidence type="ECO:0000313" key="2">
    <source>
        <dbReference type="EMBL" id="KDR80883.1"/>
    </source>
</evidence>
<reference evidence="3" key="1">
    <citation type="journal article" date="2014" name="Proc. Natl. Acad. Sci. U.S.A.">
        <title>Extensive sampling of basidiomycete genomes demonstrates inadequacy of the white-rot/brown-rot paradigm for wood decay fungi.</title>
        <authorList>
            <person name="Riley R."/>
            <person name="Salamov A.A."/>
            <person name="Brown D.W."/>
            <person name="Nagy L.G."/>
            <person name="Floudas D."/>
            <person name="Held B.W."/>
            <person name="Levasseur A."/>
            <person name="Lombard V."/>
            <person name="Morin E."/>
            <person name="Otillar R."/>
            <person name="Lindquist E.A."/>
            <person name="Sun H."/>
            <person name="LaButti K.M."/>
            <person name="Schmutz J."/>
            <person name="Jabbour D."/>
            <person name="Luo H."/>
            <person name="Baker S.E."/>
            <person name="Pisabarro A.G."/>
            <person name="Walton J.D."/>
            <person name="Blanchette R.A."/>
            <person name="Henrissat B."/>
            <person name="Martin F."/>
            <person name="Cullen D."/>
            <person name="Hibbett D.S."/>
            <person name="Grigoriev I.V."/>
        </authorList>
    </citation>
    <scope>NUCLEOTIDE SEQUENCE [LARGE SCALE GENOMIC DNA]</scope>
    <source>
        <strain evidence="3">CBS 339.88</strain>
    </source>
</reference>
<keyword evidence="1" id="KW-1133">Transmembrane helix</keyword>
<evidence type="ECO:0000313" key="3">
    <source>
        <dbReference type="Proteomes" id="UP000027222"/>
    </source>
</evidence>
<dbReference type="AlphaFoldDB" id="A0A067TPK3"/>
<dbReference type="Proteomes" id="UP000027222">
    <property type="component" value="Unassembled WGS sequence"/>
</dbReference>
<organism evidence="2 3">
    <name type="scientific">Galerina marginata (strain CBS 339.88)</name>
    <dbReference type="NCBI Taxonomy" id="685588"/>
    <lineage>
        <taxon>Eukaryota</taxon>
        <taxon>Fungi</taxon>
        <taxon>Dikarya</taxon>
        <taxon>Basidiomycota</taxon>
        <taxon>Agaricomycotina</taxon>
        <taxon>Agaricomycetes</taxon>
        <taxon>Agaricomycetidae</taxon>
        <taxon>Agaricales</taxon>
        <taxon>Agaricineae</taxon>
        <taxon>Strophariaceae</taxon>
        <taxon>Galerina</taxon>
    </lineage>
</organism>
<sequence length="56" mass="6158">MSALLLGSCRRFCFACTCFTTFFYPYTTLCSALLLMLITAVFVGVVCTSKPDDPSM</sequence>
<protein>
    <submittedName>
        <fullName evidence="2">Uncharacterized protein</fullName>
    </submittedName>
</protein>
<gene>
    <name evidence="2" type="ORF">GALMADRAFT_1113460</name>
</gene>
<name>A0A067TPK3_GALM3</name>